<name>A0A4R7TA08_9ACTN</name>
<accession>A0A4R7TA08</accession>
<proteinExistence type="predicted"/>
<keyword evidence="4" id="KW-0456">Lyase</keyword>
<gene>
    <name evidence="4" type="ORF">EV138_2391</name>
</gene>
<dbReference type="Gene3D" id="2.160.20.10">
    <property type="entry name" value="Single-stranded right-handed beta-helix, Pectin lyase-like"/>
    <property type="match status" value="1"/>
</dbReference>
<dbReference type="InterPro" id="IPR000421">
    <property type="entry name" value="FA58C"/>
</dbReference>
<feature type="chain" id="PRO_5020888839" evidence="2">
    <location>
        <begin position="34"/>
        <end position="818"/>
    </location>
</feature>
<dbReference type="InterPro" id="IPR011050">
    <property type="entry name" value="Pectin_lyase_fold/virulence"/>
</dbReference>
<dbReference type="Proteomes" id="UP000295151">
    <property type="component" value="Unassembled WGS sequence"/>
</dbReference>
<feature type="domain" description="F5/8 type C" evidence="3">
    <location>
        <begin position="666"/>
        <end position="818"/>
    </location>
</feature>
<dbReference type="RefSeq" id="WP_166678556.1">
    <property type="nucleotide sequence ID" value="NZ_SOCE01000001.1"/>
</dbReference>
<evidence type="ECO:0000313" key="5">
    <source>
        <dbReference type="Proteomes" id="UP000295151"/>
    </source>
</evidence>
<protein>
    <submittedName>
        <fullName evidence="4">Parallel beta helix pectate lyase-like protein</fullName>
    </submittedName>
</protein>
<dbReference type="PROSITE" id="PS50022">
    <property type="entry name" value="FA58C_3"/>
    <property type="match status" value="1"/>
</dbReference>
<evidence type="ECO:0000256" key="2">
    <source>
        <dbReference type="SAM" id="SignalP"/>
    </source>
</evidence>
<dbReference type="InterPro" id="IPR012334">
    <property type="entry name" value="Pectin_lyas_fold"/>
</dbReference>
<feature type="region of interest" description="Disordered" evidence="1">
    <location>
        <begin position="475"/>
        <end position="495"/>
    </location>
</feature>
<evidence type="ECO:0000256" key="1">
    <source>
        <dbReference type="SAM" id="MobiDB-lite"/>
    </source>
</evidence>
<evidence type="ECO:0000313" key="4">
    <source>
        <dbReference type="EMBL" id="TDU88840.1"/>
    </source>
</evidence>
<dbReference type="SUPFAM" id="SSF49785">
    <property type="entry name" value="Galactose-binding domain-like"/>
    <property type="match status" value="2"/>
</dbReference>
<organism evidence="4 5">
    <name type="scientific">Kribbella voronezhensis</name>
    <dbReference type="NCBI Taxonomy" id="2512212"/>
    <lineage>
        <taxon>Bacteria</taxon>
        <taxon>Bacillati</taxon>
        <taxon>Actinomycetota</taxon>
        <taxon>Actinomycetes</taxon>
        <taxon>Propionibacteriales</taxon>
        <taxon>Kribbellaceae</taxon>
        <taxon>Kribbella</taxon>
    </lineage>
</organism>
<keyword evidence="5" id="KW-1185">Reference proteome</keyword>
<reference evidence="4 5" key="1">
    <citation type="submission" date="2019-03" db="EMBL/GenBank/DDBJ databases">
        <title>Genomic Encyclopedia of Type Strains, Phase III (KMG-III): the genomes of soil and plant-associated and newly described type strains.</title>
        <authorList>
            <person name="Whitman W."/>
        </authorList>
    </citation>
    <scope>NUCLEOTIDE SEQUENCE [LARGE SCALE GENOMIC DNA]</scope>
    <source>
        <strain evidence="4 5">VKM Ac-2575</strain>
    </source>
</reference>
<feature type="region of interest" description="Disordered" evidence="1">
    <location>
        <begin position="541"/>
        <end position="560"/>
    </location>
</feature>
<dbReference type="EMBL" id="SOCE01000001">
    <property type="protein sequence ID" value="TDU88840.1"/>
    <property type="molecule type" value="Genomic_DNA"/>
</dbReference>
<dbReference type="GO" id="GO:0016829">
    <property type="term" value="F:lyase activity"/>
    <property type="evidence" value="ECO:0007669"/>
    <property type="project" value="UniProtKB-KW"/>
</dbReference>
<feature type="signal peptide" evidence="2">
    <location>
        <begin position="1"/>
        <end position="33"/>
    </location>
</feature>
<sequence length="818" mass="85470">MALRSFGSRLATAATAAVLVLTGMTVSAGPALAAGTTYYLDADAGNDAAAGTSPTSAWRSLSKVNASSFQPGDSIRFQGGDVWHGGLTIKSSGTAAAPLTIGAYGTGRPLIAGDTTVDATVLLDNVHDVQMTDLEVTNSTDLSVSKSTTYRGIFAIAKDLGDVPGIVIKNNYVHHVDGKGGPVIGKGGIAVGVRGNSVPTWYSGLRIESNEVAQINAYGISTFTTWCASCEIYPAETGIPTTEVSSSRKAFTGSLFLNNYVHDVTAGGITPQYVDDALVEGNTVDKAGSQLKVFAGNNAGIWWQGTNRITVQYNVVRRQGYGSFNAPDPVDGMAFDADMGSTNSVVQYNYADSNSGGFFMCLISANNITLRYNVSRRDFYRPFSIWSGCWNLRGYNNTVWGTADTVTRHRSDGTTFQQGIEAFVRDEAASGNALYNNIFYNPGRGTYRFGSDQSMNYSHNLYWDNSGTPLKPTNDPAAITADPQLTNPGQDLPEGKIDRTTLLQTLANYAPTTGSPAGAAGVSAATAPKSDGVANRVPHGRPDLGAVQHPVTNSASTTLGTSAGTIANLTDGDPTTSWATGNNPALPGSASVEWSEARTIDALHLGVAFGQGQGPTLVDVQTKSGGVWTTRVSGRSLAWSQNSSSVEWLEIGLPDAVPADGIRLVIRASNLTWGHTAINELTAVGGKVAASDVGDYTGTSAQNAVDGVPGTSWASSGATLGKGLQIDPGAPQTVSSITLSAAFGQGQGPTTVRVMALNNGVWTQVVNATNLTWSSNTASVESRTVNLPTPATGTTFYLIVDQANLTWGHYALNEVTLN</sequence>
<dbReference type="Pfam" id="PF00754">
    <property type="entry name" value="F5_F8_type_C"/>
    <property type="match status" value="1"/>
</dbReference>
<dbReference type="SMART" id="SM00710">
    <property type="entry name" value="PbH1"/>
    <property type="match status" value="8"/>
</dbReference>
<dbReference type="InterPro" id="IPR008979">
    <property type="entry name" value="Galactose-bd-like_sf"/>
</dbReference>
<dbReference type="InterPro" id="IPR006626">
    <property type="entry name" value="PbH1"/>
</dbReference>
<dbReference type="Gene3D" id="2.60.120.260">
    <property type="entry name" value="Galactose-binding domain-like"/>
    <property type="match status" value="2"/>
</dbReference>
<comment type="caution">
    <text evidence="4">The sequence shown here is derived from an EMBL/GenBank/DDBJ whole genome shotgun (WGS) entry which is preliminary data.</text>
</comment>
<evidence type="ECO:0000259" key="3">
    <source>
        <dbReference type="PROSITE" id="PS50022"/>
    </source>
</evidence>
<keyword evidence="2" id="KW-0732">Signal</keyword>
<dbReference type="SUPFAM" id="SSF51126">
    <property type="entry name" value="Pectin lyase-like"/>
    <property type="match status" value="1"/>
</dbReference>
<dbReference type="AlphaFoldDB" id="A0A4R7TA08"/>